<keyword evidence="1" id="KW-0805">Transcription regulation</keyword>
<dbReference type="EMBL" id="QAOQ01000001">
    <property type="protein sequence ID" value="PTR01554.1"/>
    <property type="molecule type" value="Genomic_DNA"/>
</dbReference>
<evidence type="ECO:0000259" key="4">
    <source>
        <dbReference type="PROSITE" id="PS01124"/>
    </source>
</evidence>
<gene>
    <name evidence="5" type="ORF">C8P68_101788</name>
</gene>
<comment type="caution">
    <text evidence="5">The sequence shown here is derived from an EMBL/GenBank/DDBJ whole genome shotgun (WGS) entry which is preliminary data.</text>
</comment>
<dbReference type="InterPro" id="IPR018060">
    <property type="entry name" value="HTH_AraC"/>
</dbReference>
<dbReference type="SMART" id="SM00342">
    <property type="entry name" value="HTH_ARAC"/>
    <property type="match status" value="1"/>
</dbReference>
<dbReference type="PANTHER" id="PTHR43280">
    <property type="entry name" value="ARAC-FAMILY TRANSCRIPTIONAL REGULATOR"/>
    <property type="match status" value="1"/>
</dbReference>
<keyword evidence="2" id="KW-0238">DNA-binding</keyword>
<dbReference type="RefSeq" id="WP_107826930.1">
    <property type="nucleotide sequence ID" value="NZ_CP160205.1"/>
</dbReference>
<dbReference type="Gene3D" id="2.60.120.10">
    <property type="entry name" value="Jelly Rolls"/>
    <property type="match status" value="1"/>
</dbReference>
<dbReference type="Pfam" id="PF02311">
    <property type="entry name" value="AraC_binding"/>
    <property type="match status" value="1"/>
</dbReference>
<dbReference type="OrthoDB" id="9787988at2"/>
<evidence type="ECO:0000256" key="2">
    <source>
        <dbReference type="ARBA" id="ARBA00023125"/>
    </source>
</evidence>
<dbReference type="AlphaFoldDB" id="A0A2T5JGN5"/>
<evidence type="ECO:0000256" key="3">
    <source>
        <dbReference type="ARBA" id="ARBA00023163"/>
    </source>
</evidence>
<dbReference type="InterPro" id="IPR011051">
    <property type="entry name" value="RmlC_Cupin_sf"/>
</dbReference>
<dbReference type="PROSITE" id="PS00041">
    <property type="entry name" value="HTH_ARAC_FAMILY_1"/>
    <property type="match status" value="1"/>
</dbReference>
<dbReference type="Gene3D" id="1.10.10.60">
    <property type="entry name" value="Homeodomain-like"/>
    <property type="match status" value="2"/>
</dbReference>
<dbReference type="InterPro" id="IPR014710">
    <property type="entry name" value="RmlC-like_jellyroll"/>
</dbReference>
<protein>
    <submittedName>
        <fullName evidence="5">AraC family transcriptional regulator</fullName>
    </submittedName>
</protein>
<proteinExistence type="predicted"/>
<dbReference type="Pfam" id="PF12833">
    <property type="entry name" value="HTH_18"/>
    <property type="match status" value="1"/>
</dbReference>
<dbReference type="SUPFAM" id="SSF51182">
    <property type="entry name" value="RmlC-like cupins"/>
    <property type="match status" value="1"/>
</dbReference>
<organism evidence="5 6">
    <name type="scientific">Mucilaginibacter yixingensis</name>
    <dbReference type="NCBI Taxonomy" id="1295612"/>
    <lineage>
        <taxon>Bacteria</taxon>
        <taxon>Pseudomonadati</taxon>
        <taxon>Bacteroidota</taxon>
        <taxon>Sphingobacteriia</taxon>
        <taxon>Sphingobacteriales</taxon>
        <taxon>Sphingobacteriaceae</taxon>
        <taxon>Mucilaginibacter</taxon>
    </lineage>
</organism>
<dbReference type="InterPro" id="IPR018062">
    <property type="entry name" value="HTH_AraC-typ_CS"/>
</dbReference>
<dbReference type="GO" id="GO:0003700">
    <property type="term" value="F:DNA-binding transcription factor activity"/>
    <property type="evidence" value="ECO:0007669"/>
    <property type="project" value="InterPro"/>
</dbReference>
<dbReference type="Proteomes" id="UP000244168">
    <property type="component" value="Unassembled WGS sequence"/>
</dbReference>
<evidence type="ECO:0000256" key="1">
    <source>
        <dbReference type="ARBA" id="ARBA00023015"/>
    </source>
</evidence>
<evidence type="ECO:0000313" key="5">
    <source>
        <dbReference type="EMBL" id="PTR01554.1"/>
    </source>
</evidence>
<sequence>MKPQLLKVSTGPAQSFSVRQDVHPINNKWHYHPEVELLYIKRGSGTEFTGDSIRHFRAGDVILIGSNLPHYWRFDEPYYNDSDSKHEANVVVVHFNENFWGAPFLQLPENVGIKNLLTESKRGVLINGATKKLIAELLDQMLAVEGSARIVLLMQALNIIASSPKLSILSSISFKPVPQSIDNDRIDAIHQYSMVNFKKKIQLEEIAAIAHVSPNSFCRYFKSHTGKTYSQFLIEIKVGQACRLLIENKLSIKQLCYESGFNNFASFHKNFKQITGKSPLVYQKEFMTPRHDTSDVKRRQYRMVS</sequence>
<keyword evidence="6" id="KW-1185">Reference proteome</keyword>
<dbReference type="InterPro" id="IPR009057">
    <property type="entry name" value="Homeodomain-like_sf"/>
</dbReference>
<accession>A0A2T5JGN5</accession>
<dbReference type="SUPFAM" id="SSF46689">
    <property type="entry name" value="Homeodomain-like"/>
    <property type="match status" value="2"/>
</dbReference>
<keyword evidence="3" id="KW-0804">Transcription</keyword>
<dbReference type="PANTHER" id="PTHR43280:SF2">
    <property type="entry name" value="HTH-TYPE TRANSCRIPTIONAL REGULATOR EXSA"/>
    <property type="match status" value="1"/>
</dbReference>
<reference evidence="5 6" key="1">
    <citation type="submission" date="2018-04" db="EMBL/GenBank/DDBJ databases">
        <title>Genomic Encyclopedia of Archaeal and Bacterial Type Strains, Phase II (KMG-II): from individual species to whole genera.</title>
        <authorList>
            <person name="Goeker M."/>
        </authorList>
    </citation>
    <scope>NUCLEOTIDE SEQUENCE [LARGE SCALE GENOMIC DNA]</scope>
    <source>
        <strain evidence="5 6">DSM 26809</strain>
    </source>
</reference>
<dbReference type="CDD" id="cd06976">
    <property type="entry name" value="cupin_MtlR-like_N"/>
    <property type="match status" value="1"/>
</dbReference>
<dbReference type="InterPro" id="IPR003313">
    <property type="entry name" value="AraC-bd"/>
</dbReference>
<evidence type="ECO:0000313" key="6">
    <source>
        <dbReference type="Proteomes" id="UP000244168"/>
    </source>
</evidence>
<name>A0A2T5JGN5_9SPHI</name>
<feature type="domain" description="HTH araC/xylS-type" evidence="4">
    <location>
        <begin position="187"/>
        <end position="285"/>
    </location>
</feature>
<dbReference type="PROSITE" id="PS01124">
    <property type="entry name" value="HTH_ARAC_FAMILY_2"/>
    <property type="match status" value="1"/>
</dbReference>
<dbReference type="GO" id="GO:0043565">
    <property type="term" value="F:sequence-specific DNA binding"/>
    <property type="evidence" value="ECO:0007669"/>
    <property type="project" value="InterPro"/>
</dbReference>